<sequence>MSQPDAVVVGAGPNGLAAAVTLARAGLSVEVFERSATIGGGARTEALTETGFLHDVGSAVHPMALASEFFRRFELDKRVDFVIPEASYGHPLDGGGAGIAYRDLARTADGLGVDGRAWHTLFAPLVDNIDEVMEFISGSLIRIPRHLVAPVRFGLRVLEQGTPAARLRFRNLVAPAMMAGLSAHSVGRIPSLSTAGAGLVLGAHAHARGWPIPVGGSASIVAALAADLVAHGGIIHTDAEITSLSELPRARAVLLDVSARAALGLAEGRLTGRYARALRRFSYGNGVFKLDLATSAPIPWTNSELATVPTLHLGGTRSAIASGERDVALGREARKPYVLLSQPSIVDSTRAPAGKHVVWAYTHVPRFSTVDHTETVVGLIERYAPGFRDTIIASASKNTSDLFSFDPNLIGGDISSGAITLRQLIARPTVSPAPWRTPLKGLYLCSSSTPPGTGVHGSAGWNAAKLALRDRFGITRPPDLAL</sequence>
<dbReference type="AlphaFoldDB" id="A0A3E0VFA5"/>
<dbReference type="Proteomes" id="UP000256486">
    <property type="component" value="Unassembled WGS sequence"/>
</dbReference>
<reference evidence="1 2" key="1">
    <citation type="submission" date="2017-04" db="EMBL/GenBank/DDBJ databases">
        <title>Comparative genome analysis of Subtercola boreus.</title>
        <authorList>
            <person name="Cho Y.-J."/>
            <person name="Cho A."/>
            <person name="Kim O.-S."/>
            <person name="Lee J.-I."/>
        </authorList>
    </citation>
    <scope>NUCLEOTIDE SEQUENCE [LARGE SCALE GENOMIC DNA]</scope>
    <source>
        <strain evidence="1 2">K300</strain>
    </source>
</reference>
<comment type="caution">
    <text evidence="1">The sequence shown here is derived from an EMBL/GenBank/DDBJ whole genome shotgun (WGS) entry which is preliminary data.</text>
</comment>
<gene>
    <name evidence="1" type="ORF">B7R54_03185</name>
</gene>
<protein>
    <submittedName>
        <fullName evidence="1">Dehydrogenase</fullName>
    </submittedName>
</protein>
<proteinExistence type="predicted"/>
<dbReference type="EMBL" id="NBWZ01000001">
    <property type="protein sequence ID" value="RFA08339.1"/>
    <property type="molecule type" value="Genomic_DNA"/>
</dbReference>
<keyword evidence="2" id="KW-1185">Reference proteome</keyword>
<dbReference type="RefSeq" id="WP_116413749.1">
    <property type="nucleotide sequence ID" value="NZ_NBWZ01000001.1"/>
</dbReference>
<accession>A0A3E0VFA5</accession>
<dbReference type="Gene3D" id="3.50.50.60">
    <property type="entry name" value="FAD/NAD(P)-binding domain"/>
    <property type="match status" value="1"/>
</dbReference>
<evidence type="ECO:0000313" key="2">
    <source>
        <dbReference type="Proteomes" id="UP000256486"/>
    </source>
</evidence>
<dbReference type="SUPFAM" id="SSF51905">
    <property type="entry name" value="FAD/NAD(P)-binding domain"/>
    <property type="match status" value="1"/>
</dbReference>
<dbReference type="OrthoDB" id="833207at2"/>
<dbReference type="PRINTS" id="PR00419">
    <property type="entry name" value="ADXRDTASE"/>
</dbReference>
<dbReference type="PANTHER" id="PTHR10668">
    <property type="entry name" value="PHYTOENE DEHYDROGENASE"/>
    <property type="match status" value="1"/>
</dbReference>
<dbReference type="InterPro" id="IPR036188">
    <property type="entry name" value="FAD/NAD-bd_sf"/>
</dbReference>
<dbReference type="Pfam" id="PF13450">
    <property type="entry name" value="NAD_binding_8"/>
    <property type="match status" value="1"/>
</dbReference>
<evidence type="ECO:0000313" key="1">
    <source>
        <dbReference type="EMBL" id="RFA08339.1"/>
    </source>
</evidence>
<dbReference type="PANTHER" id="PTHR10668:SF105">
    <property type="entry name" value="DEHYDROGENASE-RELATED"/>
    <property type="match status" value="1"/>
</dbReference>
<organism evidence="1 2">
    <name type="scientific">Subtercola boreus</name>
    <dbReference type="NCBI Taxonomy" id="120213"/>
    <lineage>
        <taxon>Bacteria</taxon>
        <taxon>Bacillati</taxon>
        <taxon>Actinomycetota</taxon>
        <taxon>Actinomycetes</taxon>
        <taxon>Micrococcales</taxon>
        <taxon>Microbacteriaceae</taxon>
        <taxon>Subtercola</taxon>
    </lineage>
</organism>
<name>A0A3E0VFA5_9MICO</name>